<accession>A0A5B7KHN7</accession>
<evidence type="ECO:0000256" key="1">
    <source>
        <dbReference type="SAM" id="MobiDB-lite"/>
    </source>
</evidence>
<evidence type="ECO:0000313" key="3">
    <source>
        <dbReference type="Proteomes" id="UP000324222"/>
    </source>
</evidence>
<dbReference type="AlphaFoldDB" id="A0A5B7KHN7"/>
<keyword evidence="3" id="KW-1185">Reference proteome</keyword>
<protein>
    <submittedName>
        <fullName evidence="2">Uncharacterized protein</fullName>
    </submittedName>
</protein>
<feature type="compositionally biased region" description="Low complexity" evidence="1">
    <location>
        <begin position="24"/>
        <end position="37"/>
    </location>
</feature>
<comment type="caution">
    <text evidence="2">The sequence shown here is derived from an EMBL/GenBank/DDBJ whole genome shotgun (WGS) entry which is preliminary data.</text>
</comment>
<name>A0A5B7KHN7_PORTR</name>
<feature type="compositionally biased region" description="Polar residues" evidence="1">
    <location>
        <begin position="1"/>
        <end position="16"/>
    </location>
</feature>
<organism evidence="2 3">
    <name type="scientific">Portunus trituberculatus</name>
    <name type="common">Swimming crab</name>
    <name type="synonym">Neptunus trituberculatus</name>
    <dbReference type="NCBI Taxonomy" id="210409"/>
    <lineage>
        <taxon>Eukaryota</taxon>
        <taxon>Metazoa</taxon>
        <taxon>Ecdysozoa</taxon>
        <taxon>Arthropoda</taxon>
        <taxon>Crustacea</taxon>
        <taxon>Multicrustacea</taxon>
        <taxon>Malacostraca</taxon>
        <taxon>Eumalacostraca</taxon>
        <taxon>Eucarida</taxon>
        <taxon>Decapoda</taxon>
        <taxon>Pleocyemata</taxon>
        <taxon>Brachyura</taxon>
        <taxon>Eubrachyura</taxon>
        <taxon>Portunoidea</taxon>
        <taxon>Portunidae</taxon>
        <taxon>Portuninae</taxon>
        <taxon>Portunus</taxon>
    </lineage>
</organism>
<proteinExistence type="predicted"/>
<dbReference type="EMBL" id="VSRR010150628">
    <property type="protein sequence ID" value="MPD06336.1"/>
    <property type="molecule type" value="Genomic_DNA"/>
</dbReference>
<feature type="region of interest" description="Disordered" evidence="1">
    <location>
        <begin position="1"/>
        <end position="65"/>
    </location>
</feature>
<sequence length="65" mass="7024">MVTSPRTFTSRGTPPTASRCRVAPTPMTPRATTPSSSQMNHVGHTPRCQMRKRRTSGCLLALGTP</sequence>
<evidence type="ECO:0000313" key="2">
    <source>
        <dbReference type="EMBL" id="MPD06336.1"/>
    </source>
</evidence>
<reference evidence="2 3" key="1">
    <citation type="submission" date="2019-05" db="EMBL/GenBank/DDBJ databases">
        <title>Another draft genome of Portunus trituberculatus and its Hox gene families provides insights of decapod evolution.</title>
        <authorList>
            <person name="Jeong J.-H."/>
            <person name="Song I."/>
            <person name="Kim S."/>
            <person name="Choi T."/>
            <person name="Kim D."/>
            <person name="Ryu S."/>
            <person name="Kim W."/>
        </authorList>
    </citation>
    <scope>NUCLEOTIDE SEQUENCE [LARGE SCALE GENOMIC DNA]</scope>
    <source>
        <tissue evidence="2">Muscle</tissue>
    </source>
</reference>
<dbReference type="Proteomes" id="UP000324222">
    <property type="component" value="Unassembled WGS sequence"/>
</dbReference>
<gene>
    <name evidence="2" type="ORF">E2C01_102142</name>
</gene>